<dbReference type="EMBL" id="RKLV01000004">
    <property type="protein sequence ID" value="MCX2818695.1"/>
    <property type="molecule type" value="Genomic_DNA"/>
</dbReference>
<gene>
    <name evidence="1" type="ORF">EGH25_04935</name>
</gene>
<dbReference type="AlphaFoldDB" id="A0A9Q4C481"/>
<protein>
    <submittedName>
        <fullName evidence="1">Uncharacterized protein</fullName>
    </submittedName>
</protein>
<accession>A0A9Q4C481</accession>
<reference evidence="1" key="1">
    <citation type="submission" date="2022-09" db="EMBL/GenBank/DDBJ databases">
        <title>Haloadaptaus new haloarchaeum isolated from saline soil.</title>
        <authorList>
            <person name="Duran-Viseras A."/>
            <person name="Sanchez-Porro C."/>
            <person name="Ventosa A."/>
        </authorList>
    </citation>
    <scope>NUCLEOTIDE SEQUENCE</scope>
    <source>
        <strain evidence="1">F3-133</strain>
    </source>
</reference>
<organism evidence="1 2">
    <name type="scientific">Halorutilus salinus</name>
    <dbReference type="NCBI Taxonomy" id="2487751"/>
    <lineage>
        <taxon>Archaea</taxon>
        <taxon>Methanobacteriati</taxon>
        <taxon>Methanobacteriota</taxon>
        <taxon>Stenosarchaea group</taxon>
        <taxon>Halobacteria</taxon>
        <taxon>Halorutilales</taxon>
        <taxon>Halorutilaceae</taxon>
        <taxon>Halorutilus</taxon>
    </lineage>
</organism>
<comment type="caution">
    <text evidence="1">The sequence shown here is derived from an EMBL/GenBank/DDBJ whole genome shotgun (WGS) entry which is preliminary data.</text>
</comment>
<evidence type="ECO:0000313" key="2">
    <source>
        <dbReference type="Proteomes" id="UP001149411"/>
    </source>
</evidence>
<keyword evidence="2" id="KW-1185">Reference proteome</keyword>
<proteinExistence type="predicted"/>
<dbReference type="Proteomes" id="UP001149411">
    <property type="component" value="Unassembled WGS sequence"/>
</dbReference>
<evidence type="ECO:0000313" key="1">
    <source>
        <dbReference type="EMBL" id="MCX2818695.1"/>
    </source>
</evidence>
<sequence length="94" mass="10758">MRCGNCRAERETRQALFEKDGRVIDTAFLCTACLGRLRWDDDCVLCGRGERETAMSVKHCRRVGGRRVTDAGGVCIRCRLRLRVERDGRQRVLS</sequence>
<dbReference type="RefSeq" id="WP_266086537.1">
    <property type="nucleotide sequence ID" value="NZ_RKLV01000004.1"/>
</dbReference>
<name>A0A9Q4C481_9EURY</name>